<accession>A0A7E4W0F3</accession>
<dbReference type="AlphaFoldDB" id="A0A7E4W0F3"/>
<reference evidence="1" key="1">
    <citation type="journal article" date="2013" name="Genetics">
        <title>The draft genome and transcriptome of Panagrellus redivivus are shaped by the harsh demands of a free-living lifestyle.</title>
        <authorList>
            <person name="Srinivasan J."/>
            <person name="Dillman A.R."/>
            <person name="Macchietto M.G."/>
            <person name="Heikkinen L."/>
            <person name="Lakso M."/>
            <person name="Fracchia K.M."/>
            <person name="Antoshechkin I."/>
            <person name="Mortazavi A."/>
            <person name="Wong G."/>
            <person name="Sternberg P.W."/>
        </authorList>
    </citation>
    <scope>NUCLEOTIDE SEQUENCE [LARGE SCALE GENOMIC DNA]</scope>
    <source>
        <strain evidence="1">MT8872</strain>
    </source>
</reference>
<organism evidence="1 2">
    <name type="scientific">Panagrellus redivivus</name>
    <name type="common">Microworm</name>
    <dbReference type="NCBI Taxonomy" id="6233"/>
    <lineage>
        <taxon>Eukaryota</taxon>
        <taxon>Metazoa</taxon>
        <taxon>Ecdysozoa</taxon>
        <taxon>Nematoda</taxon>
        <taxon>Chromadorea</taxon>
        <taxon>Rhabditida</taxon>
        <taxon>Tylenchina</taxon>
        <taxon>Panagrolaimomorpha</taxon>
        <taxon>Panagrolaimoidea</taxon>
        <taxon>Panagrolaimidae</taxon>
        <taxon>Panagrellus</taxon>
    </lineage>
</organism>
<keyword evidence="1" id="KW-1185">Reference proteome</keyword>
<sequence>MDASAYALQIRVSHSRYNMKDYFDGQLRLTALASRINSKCPTLNIYEELSSAFILDGAHSDYGLAILMYTTANCATAMEFPRLRATLMEIYDVIVLKLTRCFLKKNKHPEQWEGTTIETLLECYVTTTDPKHQMAGVRHILMAFIFLLRSPRAEWILTTKYDEICKIRDILKDMHAVYRQDIADGKTVSINEFIKNMNKYETDVLDSA</sequence>
<name>A0A7E4W0F3_PANRE</name>
<reference evidence="2" key="2">
    <citation type="submission" date="2020-10" db="UniProtKB">
        <authorList>
            <consortium name="WormBaseParasite"/>
        </authorList>
    </citation>
    <scope>IDENTIFICATION</scope>
</reference>
<evidence type="ECO:0000313" key="1">
    <source>
        <dbReference type="Proteomes" id="UP000492821"/>
    </source>
</evidence>
<dbReference type="WBParaSite" id="Pan_g5735.t1">
    <property type="protein sequence ID" value="Pan_g5735.t1"/>
    <property type="gene ID" value="Pan_g5735"/>
</dbReference>
<protein>
    <submittedName>
        <fullName evidence="2">NR LBD domain-containing protein</fullName>
    </submittedName>
</protein>
<dbReference type="Proteomes" id="UP000492821">
    <property type="component" value="Unassembled WGS sequence"/>
</dbReference>
<evidence type="ECO:0000313" key="2">
    <source>
        <dbReference type="WBParaSite" id="Pan_g5735.t1"/>
    </source>
</evidence>
<proteinExistence type="predicted"/>